<feature type="compositionally biased region" description="Basic and acidic residues" evidence="1">
    <location>
        <begin position="27"/>
        <end position="51"/>
    </location>
</feature>
<dbReference type="AlphaFoldDB" id="A0A8J6AUD9"/>
<feature type="region of interest" description="Disordered" evidence="1">
    <location>
        <begin position="69"/>
        <end position="99"/>
    </location>
</feature>
<evidence type="ECO:0000313" key="3">
    <source>
        <dbReference type="Proteomes" id="UP000717585"/>
    </source>
</evidence>
<evidence type="ECO:0000256" key="1">
    <source>
        <dbReference type="SAM" id="MobiDB-lite"/>
    </source>
</evidence>
<accession>A0A8J6AUD9</accession>
<evidence type="ECO:0008006" key="4">
    <source>
        <dbReference type="Google" id="ProtNLM"/>
    </source>
</evidence>
<protein>
    <recommendedName>
        <fullName evidence="4">Coiled-coil domain-containing protein 137</fullName>
    </recommendedName>
</protein>
<evidence type="ECO:0000313" key="2">
    <source>
        <dbReference type="EMBL" id="KAG9394966.1"/>
    </source>
</evidence>
<feature type="region of interest" description="Disordered" evidence="1">
    <location>
        <begin position="1"/>
        <end position="53"/>
    </location>
</feature>
<keyword evidence="3" id="KW-1185">Reference proteome</keyword>
<feature type="compositionally biased region" description="Basic and acidic residues" evidence="1">
    <location>
        <begin position="88"/>
        <end position="99"/>
    </location>
</feature>
<feature type="compositionally biased region" description="Basic and acidic residues" evidence="1">
    <location>
        <begin position="129"/>
        <end position="143"/>
    </location>
</feature>
<sequence length="243" mass="27788">MKKGKSDSGRKKSGRSSHQPRGHRAKVKSDEFMPRSGSDKANRAPTGKDDIPNSLKRLLAVQEAVTKPKVPKTVKRMKQKPVSARQLGETEHEFEQRMNDETRQIMVSGYKNMTRKKTMLRDYKKEKIAKAREAKKARAEKNKPKVSPEGFELDEDGIPTFPTNSKIIGIVEQANAPPDFRDLHNISGEARLLRKHQEELTKREEARQKSTTKESAERQSIVEQYRQLRKTSLTQAKELGQRS</sequence>
<comment type="caution">
    <text evidence="2">The sequence shown here is derived from an EMBL/GenBank/DDBJ whole genome shotgun (WGS) entry which is preliminary data.</text>
</comment>
<feature type="region of interest" description="Disordered" evidence="1">
    <location>
        <begin position="196"/>
        <end position="223"/>
    </location>
</feature>
<feature type="compositionally biased region" description="Basic residues" evidence="1">
    <location>
        <begin position="11"/>
        <end position="26"/>
    </location>
</feature>
<proteinExistence type="predicted"/>
<name>A0A8J6AUD9_9EUKA</name>
<feature type="region of interest" description="Disordered" evidence="1">
    <location>
        <begin position="129"/>
        <end position="159"/>
    </location>
</feature>
<feature type="compositionally biased region" description="Basic and acidic residues" evidence="1">
    <location>
        <begin position="196"/>
        <end position="217"/>
    </location>
</feature>
<feature type="compositionally biased region" description="Basic residues" evidence="1">
    <location>
        <begin position="69"/>
        <end position="79"/>
    </location>
</feature>
<dbReference type="EMBL" id="JAHDYR010000012">
    <property type="protein sequence ID" value="KAG9394966.1"/>
    <property type="molecule type" value="Genomic_DNA"/>
</dbReference>
<feature type="compositionally biased region" description="Basic and acidic residues" evidence="1">
    <location>
        <begin position="1"/>
        <end position="10"/>
    </location>
</feature>
<dbReference type="Proteomes" id="UP000717585">
    <property type="component" value="Unassembled WGS sequence"/>
</dbReference>
<organism evidence="2 3">
    <name type="scientific">Carpediemonas membranifera</name>
    <dbReference type="NCBI Taxonomy" id="201153"/>
    <lineage>
        <taxon>Eukaryota</taxon>
        <taxon>Metamonada</taxon>
        <taxon>Carpediemonas-like organisms</taxon>
        <taxon>Carpediemonas</taxon>
    </lineage>
</organism>
<gene>
    <name evidence="2" type="ORF">J8273_0174</name>
</gene>
<reference evidence="2" key="1">
    <citation type="submission" date="2021-05" db="EMBL/GenBank/DDBJ databases">
        <title>A free-living protist that lacks canonical eukaryotic 1 DNA replication and segregation systems.</title>
        <authorList>
            <person name="Salas-Leiva D.E."/>
            <person name="Tromer E.C."/>
            <person name="Curtis B.A."/>
            <person name="Jerlstrom-Hultqvist J."/>
            <person name="Kolisko M."/>
            <person name="Yi Z."/>
            <person name="Salas-Leiva J.S."/>
            <person name="Gallot-Lavallee L."/>
            <person name="Kops G.J.P.L."/>
            <person name="Archibald J.M."/>
            <person name="Simpson A.G.B."/>
            <person name="Roger A.J."/>
        </authorList>
    </citation>
    <scope>NUCLEOTIDE SEQUENCE</scope>
    <source>
        <strain evidence="2">BICM</strain>
    </source>
</reference>